<dbReference type="InterPro" id="IPR001078">
    <property type="entry name" value="2-oxoacid_DH_actylTfrase"/>
</dbReference>
<dbReference type="Pfam" id="PF00364">
    <property type="entry name" value="Biotin_lipoyl"/>
    <property type="match status" value="1"/>
</dbReference>
<dbReference type="EC" id="2.3.1.-" evidence="7"/>
<dbReference type="GO" id="GO:0005737">
    <property type="term" value="C:cytoplasm"/>
    <property type="evidence" value="ECO:0007669"/>
    <property type="project" value="TreeGrafter"/>
</dbReference>
<dbReference type="Gene3D" id="3.30.559.10">
    <property type="entry name" value="Chloramphenicol acetyltransferase-like domain"/>
    <property type="match status" value="1"/>
</dbReference>
<dbReference type="Proteomes" id="UP000236721">
    <property type="component" value="Unassembled WGS sequence"/>
</dbReference>
<dbReference type="EMBL" id="FNVG01000008">
    <property type="protein sequence ID" value="SEG18327.1"/>
    <property type="molecule type" value="Genomic_DNA"/>
</dbReference>
<evidence type="ECO:0000256" key="7">
    <source>
        <dbReference type="RuleBase" id="RU003423"/>
    </source>
</evidence>
<accession>A0A1H5Y3R4</accession>
<dbReference type="Pfam" id="PF00198">
    <property type="entry name" value="2-oxoacid_dh"/>
    <property type="match status" value="1"/>
</dbReference>
<keyword evidence="6 7" id="KW-0012">Acyltransferase</keyword>
<keyword evidence="10" id="KW-1185">Reference proteome</keyword>
<dbReference type="OrthoDB" id="9805770at2"/>
<evidence type="ECO:0000256" key="4">
    <source>
        <dbReference type="ARBA" id="ARBA00022679"/>
    </source>
</evidence>
<dbReference type="Gene3D" id="2.40.50.100">
    <property type="match status" value="1"/>
</dbReference>
<dbReference type="InterPro" id="IPR050743">
    <property type="entry name" value="2-oxoacid_DH_E2_comp"/>
</dbReference>
<evidence type="ECO:0000256" key="1">
    <source>
        <dbReference type="ARBA" id="ARBA00001938"/>
    </source>
</evidence>
<gene>
    <name evidence="9" type="ORF">SAMN04488244_108105</name>
</gene>
<organism evidence="9 10">
    <name type="scientific">Vibrio hangzhouensis</name>
    <dbReference type="NCBI Taxonomy" id="462991"/>
    <lineage>
        <taxon>Bacteria</taxon>
        <taxon>Pseudomonadati</taxon>
        <taxon>Pseudomonadota</taxon>
        <taxon>Gammaproteobacteria</taxon>
        <taxon>Vibrionales</taxon>
        <taxon>Vibrionaceae</taxon>
        <taxon>Vibrio</taxon>
    </lineage>
</organism>
<evidence type="ECO:0000313" key="10">
    <source>
        <dbReference type="Proteomes" id="UP000236721"/>
    </source>
</evidence>
<dbReference type="InterPro" id="IPR000089">
    <property type="entry name" value="Biotin_lipoyl"/>
</dbReference>
<comment type="similarity">
    <text evidence="2 7">Belongs to the 2-oxoacid dehydrogenase family.</text>
</comment>
<dbReference type="AlphaFoldDB" id="A0A1H5Y3R4"/>
<dbReference type="InterPro" id="IPR023213">
    <property type="entry name" value="CAT-like_dom_sf"/>
</dbReference>
<evidence type="ECO:0000256" key="3">
    <source>
        <dbReference type="ARBA" id="ARBA00011484"/>
    </source>
</evidence>
<protein>
    <recommendedName>
        <fullName evidence="7">Dihydrolipoamide acetyltransferase component of pyruvate dehydrogenase complex</fullName>
        <ecNumber evidence="7">2.3.1.-</ecNumber>
    </recommendedName>
</protein>
<dbReference type="SUPFAM" id="SSF51230">
    <property type="entry name" value="Single hybrid motif"/>
    <property type="match status" value="1"/>
</dbReference>
<evidence type="ECO:0000256" key="5">
    <source>
        <dbReference type="ARBA" id="ARBA00022823"/>
    </source>
</evidence>
<evidence type="ECO:0000256" key="2">
    <source>
        <dbReference type="ARBA" id="ARBA00007317"/>
    </source>
</evidence>
<dbReference type="GO" id="GO:0031405">
    <property type="term" value="F:lipoic acid binding"/>
    <property type="evidence" value="ECO:0007669"/>
    <property type="project" value="TreeGrafter"/>
</dbReference>
<dbReference type="PANTHER" id="PTHR43178">
    <property type="entry name" value="DIHYDROLIPOAMIDE ACETYLTRANSFERASE COMPONENT OF PYRUVATE DEHYDROGENASE COMPLEX"/>
    <property type="match status" value="1"/>
</dbReference>
<name>A0A1H5Y3R4_9VIBR</name>
<sequence>MTKQTHDLVMPAFGADMATGTLIEWLVKEGDEVKRGDVVAVIETNKGAIELDVFEDTVIDKLLAKVDDEIRVGTSIARLRGPGPKTSENEQETLPTDEFDEAMAKEVEGSAQPPSLNAEPVSADDSFVLASPAARYQAKIRNLNLSEFVKKQGAPVTLKDLVSEPEKAEEKTVKTEDRSKQMMREAISDTVSLSKQTIPHYYLSHRLDITALQHFVSEFNQDKPAEDRVLLAAPMLVAIARLLAKQPQLNGLYVEGSFQPSSVVHLAHAVNVRGSGLIMPVIRDAEQHDASTIMNIITHQVAEARRGRLPMSQLTGGTCCVSSVGERGAEQMSAVILPPQVAIIALGSPHQQALVVDGELKVRDVIIAGLSADHRVSDGHIGAKFLYQLNKLIQKPEPLWTESNSINS</sequence>
<comment type="subunit">
    <text evidence="3">Forms a 24-polypeptide structural core with octahedral symmetry.</text>
</comment>
<proteinExistence type="inferred from homology"/>
<dbReference type="PROSITE" id="PS50968">
    <property type="entry name" value="BIOTINYL_LIPOYL"/>
    <property type="match status" value="1"/>
</dbReference>
<dbReference type="RefSeq" id="WP_103880239.1">
    <property type="nucleotide sequence ID" value="NZ_FNVG01000008.1"/>
</dbReference>
<feature type="domain" description="Lipoyl-binding" evidence="8">
    <location>
        <begin position="5"/>
        <end position="80"/>
    </location>
</feature>
<comment type="cofactor">
    <cofactor evidence="1 7">
        <name>(R)-lipoate</name>
        <dbReference type="ChEBI" id="CHEBI:83088"/>
    </cofactor>
</comment>
<keyword evidence="5 7" id="KW-0450">Lipoyl</keyword>
<dbReference type="CDD" id="cd06849">
    <property type="entry name" value="lipoyl_domain"/>
    <property type="match status" value="1"/>
</dbReference>
<keyword evidence="9" id="KW-0670">Pyruvate</keyword>
<evidence type="ECO:0000313" key="9">
    <source>
        <dbReference type="EMBL" id="SEG18327.1"/>
    </source>
</evidence>
<evidence type="ECO:0000256" key="6">
    <source>
        <dbReference type="ARBA" id="ARBA00023315"/>
    </source>
</evidence>
<dbReference type="InterPro" id="IPR011053">
    <property type="entry name" value="Single_hybrid_motif"/>
</dbReference>
<reference evidence="10" key="1">
    <citation type="submission" date="2016-10" db="EMBL/GenBank/DDBJ databases">
        <authorList>
            <person name="Varghese N."/>
            <person name="Submissions S."/>
        </authorList>
    </citation>
    <scope>NUCLEOTIDE SEQUENCE [LARGE SCALE GENOMIC DNA]</scope>
    <source>
        <strain evidence="10">CGMCC 1.7062</strain>
    </source>
</reference>
<dbReference type="GO" id="GO:0016407">
    <property type="term" value="F:acetyltransferase activity"/>
    <property type="evidence" value="ECO:0007669"/>
    <property type="project" value="TreeGrafter"/>
</dbReference>
<keyword evidence="4 7" id="KW-0808">Transferase</keyword>
<dbReference type="PANTHER" id="PTHR43178:SF5">
    <property type="entry name" value="LIPOAMIDE ACYLTRANSFERASE COMPONENT OF BRANCHED-CHAIN ALPHA-KETO ACID DEHYDROGENASE COMPLEX, MITOCHONDRIAL"/>
    <property type="match status" value="1"/>
</dbReference>
<dbReference type="SUPFAM" id="SSF52777">
    <property type="entry name" value="CoA-dependent acyltransferases"/>
    <property type="match status" value="1"/>
</dbReference>
<evidence type="ECO:0000259" key="8">
    <source>
        <dbReference type="PROSITE" id="PS50968"/>
    </source>
</evidence>